<accession>A0A183GPH3</accession>
<feature type="domain" description="Histone deacetylase" evidence="13">
    <location>
        <begin position="1"/>
        <end position="307"/>
    </location>
</feature>
<dbReference type="InterPro" id="IPR037138">
    <property type="entry name" value="His_deacetylse_dom_sf"/>
</dbReference>
<proteinExistence type="inferred from homology"/>
<dbReference type="AlphaFoldDB" id="A0A183GPH3"/>
<dbReference type="InterPro" id="IPR000286">
    <property type="entry name" value="HDACs"/>
</dbReference>
<comment type="similarity">
    <text evidence="9">Belongs to the histone deacetylase family. HD Type 1 subfamily.</text>
</comment>
<keyword evidence="12" id="KW-0479">Metal-binding</keyword>
<dbReference type="Gene3D" id="3.40.800.20">
    <property type="entry name" value="Histone deacetylase domain"/>
    <property type="match status" value="1"/>
</dbReference>
<name>A0A183GPH3_HELPZ</name>
<evidence type="ECO:0000256" key="8">
    <source>
        <dbReference type="ARBA" id="ARBA00048287"/>
    </source>
</evidence>
<dbReference type="OrthoDB" id="1918432at2759"/>
<keyword evidence="3 9" id="KW-0378">Hydrolase</keyword>
<keyword evidence="5 9" id="KW-0805">Transcription regulation</keyword>
<evidence type="ECO:0000256" key="7">
    <source>
        <dbReference type="ARBA" id="ARBA00023242"/>
    </source>
</evidence>
<comment type="catalytic activity">
    <reaction evidence="8 9">
        <text>N(6)-acetyl-L-lysyl-[histone] + H2O = L-lysyl-[histone] + acetate</text>
        <dbReference type="Rhea" id="RHEA:58196"/>
        <dbReference type="Rhea" id="RHEA-COMP:9845"/>
        <dbReference type="Rhea" id="RHEA-COMP:11338"/>
        <dbReference type="ChEBI" id="CHEBI:15377"/>
        <dbReference type="ChEBI" id="CHEBI:29969"/>
        <dbReference type="ChEBI" id="CHEBI:30089"/>
        <dbReference type="ChEBI" id="CHEBI:61930"/>
        <dbReference type="EC" id="3.5.1.98"/>
    </reaction>
</comment>
<evidence type="ECO:0000259" key="13">
    <source>
        <dbReference type="Pfam" id="PF00850"/>
    </source>
</evidence>
<keyword evidence="15" id="KW-1185">Reference proteome</keyword>
<protein>
    <recommendedName>
        <fullName evidence="9">Histone deacetylase</fullName>
        <ecNumber evidence="9">3.5.1.98</ecNumber>
    </recommendedName>
</protein>
<dbReference type="GO" id="GO:0040029">
    <property type="term" value="P:epigenetic regulation of gene expression"/>
    <property type="evidence" value="ECO:0007669"/>
    <property type="project" value="TreeGrafter"/>
</dbReference>
<feature type="binding site" evidence="11">
    <location>
        <position position="120"/>
    </location>
    <ligand>
        <name>substrate</name>
    </ligand>
</feature>
<keyword evidence="2" id="KW-0678">Repressor</keyword>
<dbReference type="PRINTS" id="PR01271">
    <property type="entry name" value="HISDACETLASE"/>
</dbReference>
<dbReference type="PIRSF" id="PIRSF037913">
    <property type="entry name" value="His_deacetylse_1"/>
    <property type="match status" value="1"/>
</dbReference>
<dbReference type="PANTHER" id="PTHR10625">
    <property type="entry name" value="HISTONE DEACETYLASE HDAC1-RELATED"/>
    <property type="match status" value="1"/>
</dbReference>
<feature type="binding site" evidence="11">
    <location>
        <position position="293"/>
    </location>
    <ligand>
        <name>substrate</name>
    </ligand>
</feature>
<reference evidence="14 15" key="1">
    <citation type="submission" date="2018-11" db="EMBL/GenBank/DDBJ databases">
        <authorList>
            <consortium name="Pathogen Informatics"/>
        </authorList>
    </citation>
    <scope>NUCLEOTIDE SEQUENCE [LARGE SCALE GENOMIC DNA]</scope>
</reference>
<dbReference type="Pfam" id="PF00850">
    <property type="entry name" value="Hist_deacetyl"/>
    <property type="match status" value="1"/>
</dbReference>
<accession>A0A3P8D477</accession>
<dbReference type="PANTHER" id="PTHR10625:SF36">
    <property type="entry name" value="HISTONE DEACETYLASE 3"/>
    <property type="match status" value="1"/>
</dbReference>
<reference evidence="16" key="2">
    <citation type="submission" date="2019-09" db="UniProtKB">
        <authorList>
            <consortium name="WormBaseParasite"/>
        </authorList>
    </citation>
    <scope>IDENTIFICATION</scope>
</reference>
<dbReference type="InterPro" id="IPR023801">
    <property type="entry name" value="His_deacetylse_dom"/>
</dbReference>
<evidence type="ECO:0000256" key="1">
    <source>
        <dbReference type="ARBA" id="ARBA00004123"/>
    </source>
</evidence>
<feature type="binding site" evidence="12">
    <location>
        <position position="236"/>
    </location>
    <ligand>
        <name>a divalent metal cation</name>
        <dbReference type="ChEBI" id="CHEBI:60240"/>
    </ligand>
</feature>
<dbReference type="Proteomes" id="UP000050761">
    <property type="component" value="Unassembled WGS sequence"/>
</dbReference>
<evidence type="ECO:0000313" key="15">
    <source>
        <dbReference type="Proteomes" id="UP000050761"/>
    </source>
</evidence>
<evidence type="ECO:0000256" key="6">
    <source>
        <dbReference type="ARBA" id="ARBA00023163"/>
    </source>
</evidence>
<feature type="binding site" evidence="12">
    <location>
        <position position="149"/>
    </location>
    <ligand>
        <name>a divalent metal cation</name>
        <dbReference type="ChEBI" id="CHEBI:60240"/>
    </ligand>
</feature>
<dbReference type="GO" id="GO:0005634">
    <property type="term" value="C:nucleus"/>
    <property type="evidence" value="ECO:0007669"/>
    <property type="project" value="UniProtKB-SubCell"/>
</dbReference>
<dbReference type="WBParaSite" id="HPBE_0002459301-mRNA-1">
    <property type="protein sequence ID" value="HPBE_0002459301-mRNA-1"/>
    <property type="gene ID" value="HPBE_0002459301"/>
</dbReference>
<dbReference type="EMBL" id="UZAH01036561">
    <property type="protein sequence ID" value="VDP46097.1"/>
    <property type="molecule type" value="Genomic_DNA"/>
</dbReference>
<dbReference type="EC" id="3.5.1.98" evidence="9"/>
<evidence type="ECO:0000256" key="11">
    <source>
        <dbReference type="PIRSR" id="PIRSR037913-2"/>
    </source>
</evidence>
<evidence type="ECO:0000256" key="3">
    <source>
        <dbReference type="ARBA" id="ARBA00022801"/>
    </source>
</evidence>
<evidence type="ECO:0000256" key="10">
    <source>
        <dbReference type="PIRSR" id="PIRSR037913-1"/>
    </source>
</evidence>
<feature type="active site" description="Proton acceptor" evidence="10">
    <location>
        <position position="112"/>
    </location>
</feature>
<dbReference type="GO" id="GO:0046872">
    <property type="term" value="F:metal ion binding"/>
    <property type="evidence" value="ECO:0007669"/>
    <property type="project" value="UniProtKB-KW"/>
</dbReference>
<evidence type="ECO:0000256" key="2">
    <source>
        <dbReference type="ARBA" id="ARBA00022491"/>
    </source>
</evidence>
<dbReference type="InterPro" id="IPR003084">
    <property type="entry name" value="HDAC_I/II"/>
</dbReference>
<dbReference type="GO" id="GO:0141221">
    <property type="term" value="F:histone deacetylase activity, hydrolytic mechanism"/>
    <property type="evidence" value="ECO:0007669"/>
    <property type="project" value="UniProtKB-EC"/>
</dbReference>
<evidence type="ECO:0000256" key="5">
    <source>
        <dbReference type="ARBA" id="ARBA00023015"/>
    </source>
</evidence>
<dbReference type="SUPFAM" id="SSF52768">
    <property type="entry name" value="Arginase/deacetylase"/>
    <property type="match status" value="1"/>
</dbReference>
<keyword evidence="7 9" id="KW-0539">Nucleus</keyword>
<dbReference type="InterPro" id="IPR023696">
    <property type="entry name" value="Ureohydrolase_dom_sf"/>
</dbReference>
<keyword evidence="4 9" id="KW-0156">Chromatin regulator</keyword>
<feature type="binding site" evidence="11">
    <location>
        <position position="70"/>
    </location>
    <ligand>
        <name>substrate</name>
    </ligand>
</feature>
<evidence type="ECO:0000313" key="16">
    <source>
        <dbReference type="WBParaSite" id="HPBE_0002459301-mRNA-1"/>
    </source>
</evidence>
<evidence type="ECO:0000256" key="4">
    <source>
        <dbReference type="ARBA" id="ARBA00022853"/>
    </source>
</evidence>
<dbReference type="PRINTS" id="PR01270">
    <property type="entry name" value="HDASUPER"/>
</dbReference>
<evidence type="ECO:0000256" key="9">
    <source>
        <dbReference type="PIRNR" id="PIRNR037913"/>
    </source>
</evidence>
<organism evidence="15 16">
    <name type="scientific">Heligmosomoides polygyrus</name>
    <name type="common">Parasitic roundworm</name>
    <dbReference type="NCBI Taxonomy" id="6339"/>
    <lineage>
        <taxon>Eukaryota</taxon>
        <taxon>Metazoa</taxon>
        <taxon>Ecdysozoa</taxon>
        <taxon>Nematoda</taxon>
        <taxon>Chromadorea</taxon>
        <taxon>Rhabditida</taxon>
        <taxon>Rhabditina</taxon>
        <taxon>Rhabditomorpha</taxon>
        <taxon>Strongyloidea</taxon>
        <taxon>Heligmosomidae</taxon>
        <taxon>Heligmosomoides</taxon>
    </lineage>
</organism>
<comment type="subcellular location">
    <subcellularLocation>
        <location evidence="1 9">Nucleus</location>
    </subcellularLocation>
</comment>
<evidence type="ECO:0000256" key="12">
    <source>
        <dbReference type="PIRSR" id="PIRSR037913-3"/>
    </source>
</evidence>
<feature type="binding site" evidence="12">
    <location>
        <position position="147"/>
    </location>
    <ligand>
        <name>a divalent metal cation</name>
        <dbReference type="ChEBI" id="CHEBI:60240"/>
    </ligand>
</feature>
<gene>
    <name evidence="14" type="ORF">HPBE_LOCUS24592</name>
</gene>
<evidence type="ECO:0000313" key="14">
    <source>
        <dbReference type="EMBL" id="VDP46097.1"/>
    </source>
</evidence>
<keyword evidence="6 9" id="KW-0804">Transcription</keyword>
<sequence length="417" mass="47156">MKPQRLAALNNLVVHYELDKKMEMRLTPRASAIDLRRFHSKEYVDFLERISPHCAEEYEHLFPKFNIGEDCPIFDGIFEFCSIYTGGSLEGAQRLNHKQSDIVINWSGGLHHAKKAEASGFCYVNDIVIAILELLKYHKRVLYIDIDIHHGDGVQEAFNFTDRVMTVSFHKYGSLFFPGTGSIYDHGQGTGRYFAVNVPLQQGIEDEDYLSVFRPIIGQVVENFAPEAVVLQCGADSLGCDRLGCFNLSPLVLLQERKVSLFMSYDSTTAGGCTKALRLVTWTVDKVLGGGGYTLRNVARCWANETGVLLDVEMCNEIPENAEYLPFFEPEFTLRPELPKRADNHNTKEFLSAIRQEITENLRQVRGAPSVQMMPIPEDLIDMDTAMCQPELGDEERAKDHEETNVTFSGIEVLRMP</sequence>